<gene>
    <name evidence="2" type="ORF">Syun_020583</name>
</gene>
<sequence length="59" mass="6902">MHARGNKKKKDRLLQKGCSHSLAISSRLLAERFSSPSFNLFYFSFYLVFFNYARLKPLA</sequence>
<dbReference type="EMBL" id="JBBNAF010000009">
    <property type="protein sequence ID" value="KAK9113786.1"/>
    <property type="molecule type" value="Genomic_DNA"/>
</dbReference>
<protein>
    <submittedName>
        <fullName evidence="2">Uncharacterized protein</fullName>
    </submittedName>
</protein>
<name>A0AAP0NRK4_9MAGN</name>
<evidence type="ECO:0000313" key="2">
    <source>
        <dbReference type="EMBL" id="KAK9113786.1"/>
    </source>
</evidence>
<evidence type="ECO:0000256" key="1">
    <source>
        <dbReference type="SAM" id="Phobius"/>
    </source>
</evidence>
<keyword evidence="1" id="KW-1133">Transmembrane helix</keyword>
<evidence type="ECO:0000313" key="3">
    <source>
        <dbReference type="Proteomes" id="UP001420932"/>
    </source>
</evidence>
<keyword evidence="1" id="KW-0472">Membrane</keyword>
<feature type="transmembrane region" description="Helical" evidence="1">
    <location>
        <begin position="37"/>
        <end position="55"/>
    </location>
</feature>
<dbReference type="AlphaFoldDB" id="A0AAP0NRK4"/>
<accession>A0AAP0NRK4</accession>
<organism evidence="2 3">
    <name type="scientific">Stephania yunnanensis</name>
    <dbReference type="NCBI Taxonomy" id="152371"/>
    <lineage>
        <taxon>Eukaryota</taxon>
        <taxon>Viridiplantae</taxon>
        <taxon>Streptophyta</taxon>
        <taxon>Embryophyta</taxon>
        <taxon>Tracheophyta</taxon>
        <taxon>Spermatophyta</taxon>
        <taxon>Magnoliopsida</taxon>
        <taxon>Ranunculales</taxon>
        <taxon>Menispermaceae</taxon>
        <taxon>Menispermoideae</taxon>
        <taxon>Cissampelideae</taxon>
        <taxon>Stephania</taxon>
    </lineage>
</organism>
<keyword evidence="3" id="KW-1185">Reference proteome</keyword>
<dbReference type="Proteomes" id="UP001420932">
    <property type="component" value="Unassembled WGS sequence"/>
</dbReference>
<keyword evidence="1" id="KW-0812">Transmembrane</keyword>
<proteinExistence type="predicted"/>
<comment type="caution">
    <text evidence="2">The sequence shown here is derived from an EMBL/GenBank/DDBJ whole genome shotgun (WGS) entry which is preliminary data.</text>
</comment>
<reference evidence="2 3" key="1">
    <citation type="submission" date="2024-01" db="EMBL/GenBank/DDBJ databases">
        <title>Genome assemblies of Stephania.</title>
        <authorList>
            <person name="Yang L."/>
        </authorList>
    </citation>
    <scope>NUCLEOTIDE SEQUENCE [LARGE SCALE GENOMIC DNA]</scope>
    <source>
        <strain evidence="2">YNDBR</strain>
        <tissue evidence="2">Leaf</tissue>
    </source>
</reference>